<proteinExistence type="predicted"/>
<evidence type="ECO:0000313" key="3">
    <source>
        <dbReference type="Proteomes" id="UP001415857"/>
    </source>
</evidence>
<dbReference type="PANTHER" id="PTHR24121:SF22">
    <property type="entry name" value="PROTEIN ACCELERATED CELL DEATH 6-LIKE"/>
    <property type="match status" value="1"/>
</dbReference>
<accession>A0AAP0RZ29</accession>
<dbReference type="Proteomes" id="UP001415857">
    <property type="component" value="Unassembled WGS sequence"/>
</dbReference>
<keyword evidence="3" id="KW-1185">Reference proteome</keyword>
<keyword evidence="1" id="KW-0040">ANK repeat</keyword>
<dbReference type="AlphaFoldDB" id="A0AAP0RZ29"/>
<dbReference type="EMBL" id="JBBPBK010000006">
    <property type="protein sequence ID" value="KAK9283685.1"/>
    <property type="molecule type" value="Genomic_DNA"/>
</dbReference>
<name>A0AAP0RZ29_LIQFO</name>
<dbReference type="InterPro" id="IPR002110">
    <property type="entry name" value="Ankyrin_rpt"/>
</dbReference>
<dbReference type="SUPFAM" id="SSF48403">
    <property type="entry name" value="Ankyrin repeat"/>
    <property type="match status" value="1"/>
</dbReference>
<protein>
    <submittedName>
        <fullName evidence="2">Uncharacterized protein</fullName>
    </submittedName>
</protein>
<dbReference type="Pfam" id="PF12796">
    <property type="entry name" value="Ank_2"/>
    <property type="match status" value="2"/>
</dbReference>
<sequence>MASSVEIEAAVEAITIPNVDPSNQTQSITYMNPSLYEAAASGDIDALKAAAMRDINAQAAARGDIDAQAAARGDINDEAIAEYLRLRLTPNKNTVLHIHITAQCENRESTVFVEKVLAMCPLLLWQANAKGETLLHIAARYGRFETVKLLIERAKLEELEAGVGLALQMIRSMTKREQDTALHDAVRFNHAAVVEILTDEDPEFSYPANDAGETPLYLAAERGFGDLVSQILRTTSPRDHGGPNGTTALHAAVINNDEGMTEKILQKKPALTKEADRPGWTPLHYAARFGYLPIELRFIENLELAGVRKGQRNITSQGRQHTDLTGSVEESKNERLSALQELRFIENLELAGVRKALGVVPSLWSSGSCSGAISSACSA</sequence>
<dbReference type="PROSITE" id="PS50088">
    <property type="entry name" value="ANK_REPEAT"/>
    <property type="match status" value="1"/>
</dbReference>
<gene>
    <name evidence="2" type="ORF">L1049_011935</name>
</gene>
<comment type="caution">
    <text evidence="2">The sequence shown here is derived from an EMBL/GenBank/DDBJ whole genome shotgun (WGS) entry which is preliminary data.</text>
</comment>
<dbReference type="Gene3D" id="1.25.40.20">
    <property type="entry name" value="Ankyrin repeat-containing domain"/>
    <property type="match status" value="2"/>
</dbReference>
<dbReference type="InterPro" id="IPR036770">
    <property type="entry name" value="Ankyrin_rpt-contain_sf"/>
</dbReference>
<dbReference type="SMART" id="SM00248">
    <property type="entry name" value="ANK"/>
    <property type="match status" value="6"/>
</dbReference>
<organism evidence="2 3">
    <name type="scientific">Liquidambar formosana</name>
    <name type="common">Formosan gum</name>
    <dbReference type="NCBI Taxonomy" id="63359"/>
    <lineage>
        <taxon>Eukaryota</taxon>
        <taxon>Viridiplantae</taxon>
        <taxon>Streptophyta</taxon>
        <taxon>Embryophyta</taxon>
        <taxon>Tracheophyta</taxon>
        <taxon>Spermatophyta</taxon>
        <taxon>Magnoliopsida</taxon>
        <taxon>eudicotyledons</taxon>
        <taxon>Gunneridae</taxon>
        <taxon>Pentapetalae</taxon>
        <taxon>Saxifragales</taxon>
        <taxon>Altingiaceae</taxon>
        <taxon>Liquidambar</taxon>
    </lineage>
</organism>
<dbReference type="PANTHER" id="PTHR24121">
    <property type="entry name" value="NO MECHANORECEPTOR POTENTIAL C, ISOFORM D-RELATED"/>
    <property type="match status" value="1"/>
</dbReference>
<feature type="repeat" description="ANK" evidence="1">
    <location>
        <begin position="130"/>
        <end position="153"/>
    </location>
</feature>
<evidence type="ECO:0000256" key="1">
    <source>
        <dbReference type="PROSITE-ProRule" id="PRU00023"/>
    </source>
</evidence>
<dbReference type="PROSITE" id="PS50297">
    <property type="entry name" value="ANK_REP_REGION"/>
    <property type="match status" value="1"/>
</dbReference>
<reference evidence="2 3" key="1">
    <citation type="journal article" date="2024" name="Plant J.">
        <title>Genome sequences and population genomics reveal climatic adaptation and genomic divergence between two closely related sweetgum species.</title>
        <authorList>
            <person name="Xu W.Q."/>
            <person name="Ren C.Q."/>
            <person name="Zhang X.Y."/>
            <person name="Comes H.P."/>
            <person name="Liu X.H."/>
            <person name="Li Y.G."/>
            <person name="Kettle C.J."/>
            <person name="Jalonen R."/>
            <person name="Gaisberger H."/>
            <person name="Ma Y.Z."/>
            <person name="Qiu Y.X."/>
        </authorList>
    </citation>
    <scope>NUCLEOTIDE SEQUENCE [LARGE SCALE GENOMIC DNA]</scope>
    <source>
        <strain evidence="2">Hangzhou</strain>
    </source>
</reference>
<evidence type="ECO:0000313" key="2">
    <source>
        <dbReference type="EMBL" id="KAK9283685.1"/>
    </source>
</evidence>